<evidence type="ECO:0000313" key="1">
    <source>
        <dbReference type="EMBL" id="GHO98567.1"/>
    </source>
</evidence>
<organism evidence="1 2">
    <name type="scientific">Reticulibacter mediterranei</name>
    <dbReference type="NCBI Taxonomy" id="2778369"/>
    <lineage>
        <taxon>Bacteria</taxon>
        <taxon>Bacillati</taxon>
        <taxon>Chloroflexota</taxon>
        <taxon>Ktedonobacteria</taxon>
        <taxon>Ktedonobacterales</taxon>
        <taxon>Reticulibacteraceae</taxon>
        <taxon>Reticulibacter</taxon>
    </lineage>
</organism>
<comment type="caution">
    <text evidence="1">The sequence shown here is derived from an EMBL/GenBank/DDBJ whole genome shotgun (WGS) entry which is preliminary data.</text>
</comment>
<dbReference type="RefSeq" id="WP_220209285.1">
    <property type="nucleotide sequence ID" value="NZ_BNJK01000002.1"/>
</dbReference>
<gene>
    <name evidence="1" type="ORF">KSF_086150</name>
</gene>
<name>A0A8J3N8T3_9CHLR</name>
<reference evidence="1" key="1">
    <citation type="submission" date="2020-10" db="EMBL/GenBank/DDBJ databases">
        <title>Taxonomic study of unclassified bacteria belonging to the class Ktedonobacteria.</title>
        <authorList>
            <person name="Yabe S."/>
            <person name="Wang C.M."/>
            <person name="Zheng Y."/>
            <person name="Sakai Y."/>
            <person name="Cavaletti L."/>
            <person name="Monciardini P."/>
            <person name="Donadio S."/>
        </authorList>
    </citation>
    <scope>NUCLEOTIDE SEQUENCE</scope>
    <source>
        <strain evidence="1">ID150040</strain>
    </source>
</reference>
<keyword evidence="2" id="KW-1185">Reference proteome</keyword>
<dbReference type="AlphaFoldDB" id="A0A8J3N8T3"/>
<sequence length="76" mass="8805">MEERHVPQLLPASLTQQEHEILAQSNQERHDWIEQLGAQNRKMTTRGYHRLADLWVSTTDPDATRMETKTGSDVGY</sequence>
<dbReference type="Proteomes" id="UP000597444">
    <property type="component" value="Unassembled WGS sequence"/>
</dbReference>
<evidence type="ECO:0000313" key="2">
    <source>
        <dbReference type="Proteomes" id="UP000597444"/>
    </source>
</evidence>
<protein>
    <submittedName>
        <fullName evidence="1">Uncharacterized protein</fullName>
    </submittedName>
</protein>
<proteinExistence type="predicted"/>
<dbReference type="EMBL" id="BNJK01000002">
    <property type="protein sequence ID" value="GHO98567.1"/>
    <property type="molecule type" value="Genomic_DNA"/>
</dbReference>
<accession>A0A8J3N8T3</accession>